<sequence length="317" mass="34445">MSVLAIQHLHKSFSSGSMFAVSGEKKKAVSDVSFELAAGETLAIVGESGSGKSTVARMAMGLLPADSGRIFWDGEDITHLSQHALRSRRHHIQMVFQDPFASLNPRMKIGESVGEGLRIHFSHLSASQRRERVAETLSLCGLDASGMDRYPHQFSGGQRQRIGIARALIVEPRVLVLDEPVSALDVSVQAQILNLLNRLQQDKGLSYLFISHDLSVVRHIADRLAVMFAGRVVETGTSEAVFSHCRHPYTRALLDARPIDHPSQRQNIHLPAGADEGVAATGCPFQPRCPFSQPDCAAFDGALNQAGFACLHPCQPA</sequence>
<dbReference type="InterPro" id="IPR003439">
    <property type="entry name" value="ABC_transporter-like_ATP-bd"/>
</dbReference>
<dbReference type="PROSITE" id="PS00211">
    <property type="entry name" value="ABC_TRANSPORTER_1"/>
    <property type="match status" value="1"/>
</dbReference>
<proteinExistence type="inferred from homology"/>
<dbReference type="InterPro" id="IPR013563">
    <property type="entry name" value="Oligopep_ABC_C"/>
</dbReference>
<dbReference type="PANTHER" id="PTHR43776:SF7">
    <property type="entry name" value="D,D-DIPEPTIDE TRANSPORT ATP-BINDING PROTEIN DDPF-RELATED"/>
    <property type="match status" value="1"/>
</dbReference>
<evidence type="ECO:0000259" key="5">
    <source>
        <dbReference type="PROSITE" id="PS50893"/>
    </source>
</evidence>
<dbReference type="SUPFAM" id="SSF52540">
    <property type="entry name" value="P-loop containing nucleoside triphosphate hydrolases"/>
    <property type="match status" value="1"/>
</dbReference>
<dbReference type="AlphaFoldDB" id="A0A5R9GTT6"/>
<dbReference type="NCBIfam" id="TIGR01727">
    <property type="entry name" value="oligo_HPY"/>
    <property type="match status" value="1"/>
</dbReference>
<dbReference type="EMBL" id="VBRY01000004">
    <property type="protein sequence ID" value="TLS67853.1"/>
    <property type="molecule type" value="Genomic_DNA"/>
</dbReference>
<dbReference type="InterPro" id="IPR027417">
    <property type="entry name" value="P-loop_NTPase"/>
</dbReference>
<feature type="domain" description="ABC transporter" evidence="5">
    <location>
        <begin position="4"/>
        <end position="254"/>
    </location>
</feature>
<evidence type="ECO:0000256" key="4">
    <source>
        <dbReference type="ARBA" id="ARBA00022840"/>
    </source>
</evidence>
<dbReference type="InterPro" id="IPR017871">
    <property type="entry name" value="ABC_transporter-like_CS"/>
</dbReference>
<dbReference type="Gene3D" id="3.40.50.300">
    <property type="entry name" value="P-loop containing nucleotide triphosphate hydrolases"/>
    <property type="match status" value="1"/>
</dbReference>
<evidence type="ECO:0000256" key="3">
    <source>
        <dbReference type="ARBA" id="ARBA00022741"/>
    </source>
</evidence>
<dbReference type="FunFam" id="3.40.50.300:FF:000016">
    <property type="entry name" value="Oligopeptide ABC transporter ATP-binding component"/>
    <property type="match status" value="1"/>
</dbReference>
<protein>
    <submittedName>
        <fullName evidence="6">ATP-binding cassette domain-containing protein</fullName>
    </submittedName>
</protein>
<evidence type="ECO:0000256" key="2">
    <source>
        <dbReference type="ARBA" id="ARBA00022448"/>
    </source>
</evidence>
<dbReference type="OrthoDB" id="5289154at2"/>
<dbReference type="SMART" id="SM00382">
    <property type="entry name" value="AAA"/>
    <property type="match status" value="1"/>
</dbReference>
<dbReference type="PROSITE" id="PS50893">
    <property type="entry name" value="ABC_TRANSPORTER_2"/>
    <property type="match status" value="1"/>
</dbReference>
<keyword evidence="4 6" id="KW-0067">ATP-binding</keyword>
<dbReference type="RefSeq" id="WP_138238749.1">
    <property type="nucleotide sequence ID" value="NZ_VBRZ01000012.1"/>
</dbReference>
<accession>A0A5R9GTT6</accession>
<dbReference type="GO" id="GO:0055085">
    <property type="term" value="P:transmembrane transport"/>
    <property type="evidence" value="ECO:0007669"/>
    <property type="project" value="UniProtKB-ARBA"/>
</dbReference>
<dbReference type="InterPro" id="IPR050319">
    <property type="entry name" value="ABC_transp_ATP-bind"/>
</dbReference>
<dbReference type="Pfam" id="PF00005">
    <property type="entry name" value="ABC_tran"/>
    <property type="match status" value="1"/>
</dbReference>
<name>A0A5R9GTT6_9PROT</name>
<reference evidence="6 7" key="1">
    <citation type="journal article" date="2019" name="Appl. Environ. Microbiol.">
        <title>Environmental Evidence and Genomic Insight of Iron-oxidizing Bacteria Preference Towards More Corrosion Resistant Stainless Steel at Higher Salinities.</title>
        <authorList>
            <person name="Garrison C.E."/>
            <person name="Price K.A."/>
            <person name="Field E.K."/>
        </authorList>
    </citation>
    <scope>NUCLEOTIDE SEQUENCE [LARGE SCALE GENOMIC DNA]</scope>
    <source>
        <strain evidence="6 7">P3</strain>
    </source>
</reference>
<dbReference type="PANTHER" id="PTHR43776">
    <property type="entry name" value="TRANSPORT ATP-BINDING PROTEIN"/>
    <property type="match status" value="1"/>
</dbReference>
<evidence type="ECO:0000313" key="6">
    <source>
        <dbReference type="EMBL" id="TLS67853.1"/>
    </source>
</evidence>
<dbReference type="GO" id="GO:0015833">
    <property type="term" value="P:peptide transport"/>
    <property type="evidence" value="ECO:0007669"/>
    <property type="project" value="InterPro"/>
</dbReference>
<dbReference type="GO" id="GO:0005524">
    <property type="term" value="F:ATP binding"/>
    <property type="evidence" value="ECO:0007669"/>
    <property type="project" value="UniProtKB-KW"/>
</dbReference>
<keyword evidence="3" id="KW-0547">Nucleotide-binding</keyword>
<evidence type="ECO:0000256" key="1">
    <source>
        <dbReference type="ARBA" id="ARBA00005417"/>
    </source>
</evidence>
<gene>
    <name evidence="6" type="ORF">FEF65_05235</name>
</gene>
<dbReference type="InterPro" id="IPR003593">
    <property type="entry name" value="AAA+_ATPase"/>
</dbReference>
<comment type="similarity">
    <text evidence="1">Belongs to the ABC transporter superfamily.</text>
</comment>
<keyword evidence="2" id="KW-0813">Transport</keyword>
<dbReference type="Pfam" id="PF08352">
    <property type="entry name" value="oligo_HPY"/>
    <property type="match status" value="1"/>
</dbReference>
<organism evidence="6 7">
    <name type="scientific">Mariprofundus erugo</name>
    <dbReference type="NCBI Taxonomy" id="2528639"/>
    <lineage>
        <taxon>Bacteria</taxon>
        <taxon>Pseudomonadati</taxon>
        <taxon>Pseudomonadota</taxon>
        <taxon>Candidatius Mariprofundia</taxon>
        <taxon>Mariprofundales</taxon>
        <taxon>Mariprofundaceae</taxon>
        <taxon>Mariprofundus</taxon>
    </lineage>
</organism>
<comment type="caution">
    <text evidence="6">The sequence shown here is derived from an EMBL/GenBank/DDBJ whole genome shotgun (WGS) entry which is preliminary data.</text>
</comment>
<dbReference type="CDD" id="cd03257">
    <property type="entry name" value="ABC_NikE_OppD_transporters"/>
    <property type="match status" value="1"/>
</dbReference>
<evidence type="ECO:0000313" key="7">
    <source>
        <dbReference type="Proteomes" id="UP000306585"/>
    </source>
</evidence>
<keyword evidence="7" id="KW-1185">Reference proteome</keyword>
<dbReference type="GO" id="GO:0016887">
    <property type="term" value="F:ATP hydrolysis activity"/>
    <property type="evidence" value="ECO:0007669"/>
    <property type="project" value="InterPro"/>
</dbReference>
<dbReference type="Proteomes" id="UP000306585">
    <property type="component" value="Unassembled WGS sequence"/>
</dbReference>